<evidence type="ECO:0000256" key="2">
    <source>
        <dbReference type="SAM" id="MobiDB-lite"/>
    </source>
</evidence>
<feature type="region of interest" description="Disordered" evidence="2">
    <location>
        <begin position="1141"/>
        <end position="1175"/>
    </location>
</feature>
<protein>
    <submittedName>
        <fullName evidence="4">UHRF1-binding protein 1-like isoform X1</fullName>
    </submittedName>
</protein>
<feature type="compositionally biased region" description="Polar residues" evidence="2">
    <location>
        <begin position="1141"/>
        <end position="1173"/>
    </location>
</feature>
<feature type="region of interest" description="Disordered" evidence="2">
    <location>
        <begin position="409"/>
        <end position="443"/>
    </location>
</feature>
<feature type="region of interest" description="Disordered" evidence="2">
    <location>
        <begin position="1048"/>
        <end position="1084"/>
    </location>
</feature>
<feature type="compositionally biased region" description="Polar residues" evidence="2">
    <location>
        <begin position="434"/>
        <end position="443"/>
    </location>
</feature>
<accession>A0ABM2Y849</accession>
<organism evidence="3 4">
    <name type="scientific">Mesocricetus auratus</name>
    <name type="common">Golden hamster</name>
    <dbReference type="NCBI Taxonomy" id="10036"/>
    <lineage>
        <taxon>Eukaryota</taxon>
        <taxon>Metazoa</taxon>
        <taxon>Chordata</taxon>
        <taxon>Craniata</taxon>
        <taxon>Vertebrata</taxon>
        <taxon>Euteleostomi</taxon>
        <taxon>Mammalia</taxon>
        <taxon>Eutheria</taxon>
        <taxon>Euarchontoglires</taxon>
        <taxon>Glires</taxon>
        <taxon>Rodentia</taxon>
        <taxon>Myomorpha</taxon>
        <taxon>Muroidea</taxon>
        <taxon>Cricetidae</taxon>
        <taxon>Cricetinae</taxon>
        <taxon>Mesocricetus</taxon>
    </lineage>
</organism>
<feature type="compositionally biased region" description="Polar residues" evidence="2">
    <location>
        <begin position="278"/>
        <end position="296"/>
    </location>
</feature>
<gene>
    <name evidence="4" type="primary">Uhrf1bp1l</name>
</gene>
<dbReference type="InterPro" id="IPR026728">
    <property type="entry name" value="BLTP3A/B"/>
</dbReference>
<dbReference type="RefSeq" id="XP_040611020.1">
    <property type="nucleotide sequence ID" value="XM_040755086.1"/>
</dbReference>
<reference evidence="4" key="1">
    <citation type="submission" date="2025-08" db="UniProtKB">
        <authorList>
            <consortium name="RefSeq"/>
        </authorList>
    </citation>
    <scope>IDENTIFICATION</scope>
    <source>
        <tissue evidence="4">Liver</tissue>
    </source>
</reference>
<keyword evidence="3" id="KW-1185">Reference proteome</keyword>
<proteinExistence type="predicted"/>
<dbReference type="GeneID" id="101832173"/>
<feature type="region of interest" description="Disordered" evidence="2">
    <location>
        <begin position="267"/>
        <end position="296"/>
    </location>
</feature>
<sequence>MAGIIKKQILKHLSRFTKNLSPDKINLSTLKGEGELKNLELDEEVLQNMLDLPTWLAINKVFCNKASIRIPWTKLKTHPICLSLDKVVMEMRTCEEPRAPNGPSPIATASGQSEYGFAEKVVEGITVSVNSIVIRIGAKAFNASFELSQLRIYSVNAHWEHADLRFTRVQDPQRGEVLTFKEINWQMIRIEADATQSSHLEIMCAPVRLITNQSKIRVTLKRRLKDCNVIATKLVLILDDLLWVLTDSQLKAMVQYAKSLSEAIEKSTEQRKSMAPEPTQSATAASSVQHVKSPQAVNTPDLNDAIVKCFNDYDVKETSHHLVISHLDLHICDDIHTKEKESNRRISGGAMQLSFTQLTIDYYPYHKAGDSCNHWMYFSDATKTKNGWANELLHEFECNVEMLKQAMKDHNVGSPPKSPTHASPQHTQTEKGTPKASSVLTQPSKAKLMSSSVVVRLADFNIYQVSTAEQCRSSPKSMVSCNKKSLYLPQEMSAIYIEFTEYYYPDGKDFPIPSPNLYSQLNALQFTVDERSILWLNQFLLDLKQSLNQFMTVYKLNDNSKSDEHVDIRVDGLMLKFVIPSEMKAGCHQDQPHTVSIQSSEMTATNTRHCPNCRHSDLEALFQDFKDCDFFSKTYTRFPKSCDSFNLLHPIFQRHAHEQDTKMHEVYKGNIIPKLNKNTLKTSAASDVWAVYFSQFWIDYEGMKSGKGRPISFVDSFPLSIWICQPTRYAELQKELQTCGQVSLNTSQSESSDLAGRMKRKKLLKEYYSTESEPLTNGGQRPASEAFLRFSSPSSDADVHVLVRVHKHVSMQINHYQYLLLLFIHESLMVLSDSLRKDVEAVTGNPASHTSVCIGVLLRSAELALLLHPVDHESTLRSPASESVSPLLPDYLPSENGGLLSSKRKQGGSGIHRIRNAALNHMSDNRSMSVDLSHVPLKDPLLFKSASDTNLQKGSSFLDYLSDKHLGKISEDESSGLVYKSDSGEVMAEVSHRKDVSCTDSDNVLNYRDDSNRLLLNNGGNQSAPSNALAGKGSGTIESIFRAEDFFPEGPSVPENLEDSKEEVPTARSLKSQPSVSVKPKERCPPTPAPLCVSYKNMKRSTSQVSLDTISLDSMVLEEPLESDGSDSHVLLGKAIKRNSSTNCQSPAESVNTNANMQNCGEASPDAISTNSEGALESRDDLMSVVVFKITGINGEIDIRGEDTEICLQVNQVTPSQLGNISLRNYLGNRPIGSDQKAVIHPKSSPEISLRFESGPGAVIHSLLAEKNGFLQCHIENFSTEFLTSSLLNIQHFLEDETVATVMPMKIQVSNTKINLKDDSPRSSTVSLQPSPVTVHIDHLVVERNDDGSFHIRDSHMFNNGTDFQGDADANRDSVVLSSGKCDVRKQHSVTQATQTSPEVPWPSQSISCPERSFDFTREQLMEENESLKRELAQAKMALAEAHLARDALLHQMKRMAPQ</sequence>
<name>A0ABM2Y849_MESAU</name>
<dbReference type="PANTHER" id="PTHR22774">
    <property type="entry name" value="CHOREIN N-TERMINAL DOMAIN-CONTAINING PROTEIN"/>
    <property type="match status" value="1"/>
</dbReference>
<dbReference type="PANTHER" id="PTHR22774:SF17">
    <property type="entry name" value="BRIDGE-LIKE LIPID TRANSFER PROTEIN FAMILY MEMBER 3B"/>
    <property type="match status" value="1"/>
</dbReference>
<dbReference type="Pfam" id="PF24917">
    <property type="entry name" value="BLTP3A_B"/>
    <property type="match status" value="1"/>
</dbReference>
<evidence type="ECO:0000313" key="3">
    <source>
        <dbReference type="Proteomes" id="UP000886700"/>
    </source>
</evidence>
<dbReference type="Proteomes" id="UP000886700">
    <property type="component" value="Unplaced"/>
</dbReference>
<keyword evidence="1" id="KW-0175">Coiled coil</keyword>
<evidence type="ECO:0000313" key="4">
    <source>
        <dbReference type="RefSeq" id="XP_040611020.1"/>
    </source>
</evidence>
<feature type="coiled-coil region" evidence="1">
    <location>
        <begin position="1418"/>
        <end position="1445"/>
    </location>
</feature>
<evidence type="ECO:0000256" key="1">
    <source>
        <dbReference type="SAM" id="Coils"/>
    </source>
</evidence>